<dbReference type="InterPro" id="IPR009003">
    <property type="entry name" value="Peptidase_S1_PA"/>
</dbReference>
<dbReference type="SMART" id="SM00020">
    <property type="entry name" value="Tryp_SPc"/>
    <property type="match status" value="1"/>
</dbReference>
<dbReference type="InterPro" id="IPR006311">
    <property type="entry name" value="TAT_signal"/>
</dbReference>
<organism evidence="3 4">
    <name type="scientific">Streptomyces luteoverticillatus</name>
    <name type="common">Streptoverticillium luteoverticillatus</name>
    <dbReference type="NCBI Taxonomy" id="66425"/>
    <lineage>
        <taxon>Bacteria</taxon>
        <taxon>Bacillati</taxon>
        <taxon>Actinomycetota</taxon>
        <taxon>Actinomycetes</taxon>
        <taxon>Kitasatosporales</taxon>
        <taxon>Streptomycetaceae</taxon>
        <taxon>Streptomyces</taxon>
    </lineage>
</organism>
<evidence type="ECO:0000313" key="4">
    <source>
        <dbReference type="Proteomes" id="UP000267900"/>
    </source>
</evidence>
<feature type="signal peptide" evidence="1">
    <location>
        <begin position="1"/>
        <end position="31"/>
    </location>
</feature>
<accession>A0A3S9PG11</accession>
<dbReference type="Pfam" id="PF00089">
    <property type="entry name" value="Trypsin"/>
    <property type="match status" value="1"/>
</dbReference>
<dbReference type="PROSITE" id="PS50240">
    <property type="entry name" value="TRYPSIN_DOM"/>
    <property type="match status" value="1"/>
</dbReference>
<dbReference type="PANTHER" id="PTHR24260:SF136">
    <property type="entry name" value="GH08193P-RELATED"/>
    <property type="match status" value="1"/>
</dbReference>
<dbReference type="PROSITE" id="PS51318">
    <property type="entry name" value="TAT"/>
    <property type="match status" value="1"/>
</dbReference>
<reference evidence="3 4" key="1">
    <citation type="submission" date="2018-12" db="EMBL/GenBank/DDBJ databases">
        <title>The whole draft genome of Streptomyce luteoverticillatus CGMCC 15060.</title>
        <authorList>
            <person name="Feng Z."/>
            <person name="Chen G."/>
            <person name="Zhang J."/>
            <person name="Zhu H."/>
            <person name="Yu X."/>
            <person name="Zhang W."/>
            <person name="Zhang X."/>
        </authorList>
    </citation>
    <scope>NUCLEOTIDE SEQUENCE [LARGE SCALE GENOMIC DNA]</scope>
    <source>
        <strain evidence="3 4">CGMCC 15060</strain>
    </source>
</reference>
<keyword evidence="1" id="KW-0732">Signal</keyword>
<dbReference type="EMBL" id="CP034587">
    <property type="protein sequence ID" value="AZQ71328.1"/>
    <property type="molecule type" value="Genomic_DNA"/>
</dbReference>
<evidence type="ECO:0000313" key="3">
    <source>
        <dbReference type="EMBL" id="AZQ71328.1"/>
    </source>
</evidence>
<dbReference type="OrthoDB" id="9815928at2"/>
<dbReference type="SUPFAM" id="SSF50494">
    <property type="entry name" value="Trypsin-like serine proteases"/>
    <property type="match status" value="1"/>
</dbReference>
<dbReference type="Proteomes" id="UP000267900">
    <property type="component" value="Chromosome"/>
</dbReference>
<dbReference type="InterPro" id="IPR001314">
    <property type="entry name" value="Peptidase_S1A"/>
</dbReference>
<dbReference type="InterPro" id="IPR051333">
    <property type="entry name" value="CLIP_Serine_Protease"/>
</dbReference>
<feature type="domain" description="Peptidase S1" evidence="2">
    <location>
        <begin position="32"/>
        <end position="252"/>
    </location>
</feature>
<name>A0A3S9PG11_STRLT</name>
<dbReference type="PANTHER" id="PTHR24260">
    <property type="match status" value="1"/>
</dbReference>
<dbReference type="Gene3D" id="2.40.10.10">
    <property type="entry name" value="Trypsin-like serine proteases"/>
    <property type="match status" value="1"/>
</dbReference>
<evidence type="ECO:0000259" key="2">
    <source>
        <dbReference type="PROSITE" id="PS50240"/>
    </source>
</evidence>
<dbReference type="AlphaFoldDB" id="A0A3S9PG11"/>
<evidence type="ECO:0000256" key="1">
    <source>
        <dbReference type="SAM" id="SignalP"/>
    </source>
</evidence>
<dbReference type="GO" id="GO:0004252">
    <property type="term" value="F:serine-type endopeptidase activity"/>
    <property type="evidence" value="ECO:0007669"/>
    <property type="project" value="InterPro"/>
</dbReference>
<protein>
    <submittedName>
        <fullName evidence="3">S1 family peptidase</fullName>
    </submittedName>
</protein>
<dbReference type="GO" id="GO:0006508">
    <property type="term" value="P:proteolysis"/>
    <property type="evidence" value="ECO:0007669"/>
    <property type="project" value="InterPro"/>
</dbReference>
<proteinExistence type="predicted"/>
<keyword evidence="4" id="KW-1185">Reference proteome</keyword>
<dbReference type="PRINTS" id="PR00722">
    <property type="entry name" value="CHYMOTRYPSIN"/>
</dbReference>
<dbReference type="InterPro" id="IPR001254">
    <property type="entry name" value="Trypsin_dom"/>
</dbReference>
<dbReference type="InterPro" id="IPR043504">
    <property type="entry name" value="Peptidase_S1_PA_chymotrypsin"/>
</dbReference>
<feature type="chain" id="PRO_5019583004" evidence="1">
    <location>
        <begin position="32"/>
        <end position="536"/>
    </location>
</feature>
<sequence>MSVSRRRATGAIGLLASTVTAGLLTAAPAHAVVGATAKDGSYTFTAKLDIGGERSCSGALVESQWLVTAASCFADNPEQGFKVAAGAPKLKTTATIGRADLTRDAGTVSNVVELVPHADRDLVMAKLEKPVTSIAPVNLGFNALVEGEDVFVSGYGRTKDEWVPDRLHYGQFTVGTAKASSVNLTGKSDNAVICEGDTGAPAFREVGGRYELVGVNSRSWMGGCLGHEAETRKGALDTRTDDIAGWIQSVSSRDLLKRSNWKYAKHIASGYFTGDPASNSKRRMDLFVAWEDGEASLFKGADHDDPKYPFSAEYKLESKGSYWKNAEAVTAGRYSDSGTDGLTVRWNNGKLSTYTHVDEKGFHEEKTLAEPGSWWSHARLITSGRFSANALRDDLIVLWEDGSTSMYTDTGANGVKKETQLTLKNDGFKNAVQINAGEFTGGKTADLMIRWNDGQTQVFPTGDTKGDHGRIQITPVGYHWTHAAQITVGNFTKPGGPLNDILVRWDTTDLSYYPNVTPNAIPSKDRGPVGEVQLVG</sequence>
<gene>
    <name evidence="3" type="ORF">EKH77_08975</name>
</gene>